<gene>
    <name evidence="4" type="ORF">H0264_07855</name>
</gene>
<sequence length="194" mass="19822">MNIRKFAATAIMTIAATGIAGGTAYADVSVEDTAAAPDKGVDHGVAYDISRQEGSGTFSMTLEGGTFAIRDGRLSITNAAGTEISNVALTVTTEEGQLDLQPTVTDNGTRLTATPVARWLSQRQLNIETGSKIGSAIGGLVGMIGILGYGVLALITMPVGMIIGGLIGAGIGAAIPASDEPNILELTCNRWSCH</sequence>
<keyword evidence="5" id="KW-1185">Reference proteome</keyword>
<feature type="transmembrane region" description="Helical" evidence="1">
    <location>
        <begin position="159"/>
        <end position="177"/>
    </location>
</feature>
<keyword evidence="2" id="KW-0732">Signal</keyword>
<feature type="transmembrane region" description="Helical" evidence="1">
    <location>
        <begin position="133"/>
        <end position="152"/>
    </location>
</feature>
<evidence type="ECO:0000256" key="2">
    <source>
        <dbReference type="SAM" id="SignalP"/>
    </source>
</evidence>
<dbReference type="KEGG" id="nhu:H0264_07855"/>
<feature type="domain" description="DUF8020" evidence="3">
    <location>
        <begin position="44"/>
        <end position="116"/>
    </location>
</feature>
<dbReference type="RefSeq" id="WP_181583351.1">
    <property type="nucleotide sequence ID" value="NZ_CP059399.1"/>
</dbReference>
<evidence type="ECO:0000313" key="4">
    <source>
        <dbReference type="EMBL" id="QLY32178.1"/>
    </source>
</evidence>
<feature type="chain" id="PRO_5027564776" description="DUF8020 domain-containing protein" evidence="2">
    <location>
        <begin position="27"/>
        <end position="194"/>
    </location>
</feature>
<accession>A0A7D6ZF89</accession>
<keyword evidence="1" id="KW-0812">Transmembrane</keyword>
<protein>
    <recommendedName>
        <fullName evidence="3">DUF8020 domain-containing protein</fullName>
    </recommendedName>
</protein>
<keyword evidence="1" id="KW-1133">Transmembrane helix</keyword>
<proteinExistence type="predicted"/>
<keyword evidence="1" id="KW-0472">Membrane</keyword>
<name>A0A7D6ZF89_9NOCA</name>
<evidence type="ECO:0000259" key="3">
    <source>
        <dbReference type="Pfam" id="PF26059"/>
    </source>
</evidence>
<dbReference type="AlphaFoldDB" id="A0A7D6ZF89"/>
<dbReference type="InterPro" id="IPR058333">
    <property type="entry name" value="DUF8020"/>
</dbReference>
<evidence type="ECO:0000256" key="1">
    <source>
        <dbReference type="SAM" id="Phobius"/>
    </source>
</evidence>
<evidence type="ECO:0000313" key="5">
    <source>
        <dbReference type="Proteomes" id="UP000515512"/>
    </source>
</evidence>
<dbReference type="Pfam" id="PF26059">
    <property type="entry name" value="DUF8020"/>
    <property type="match status" value="1"/>
</dbReference>
<dbReference type="EMBL" id="CP059399">
    <property type="protein sequence ID" value="QLY32178.1"/>
    <property type="molecule type" value="Genomic_DNA"/>
</dbReference>
<feature type="signal peptide" evidence="2">
    <location>
        <begin position="1"/>
        <end position="26"/>
    </location>
</feature>
<organism evidence="4 5">
    <name type="scientific">Nocardia huaxiensis</name>
    <dbReference type="NCBI Taxonomy" id="2755382"/>
    <lineage>
        <taxon>Bacteria</taxon>
        <taxon>Bacillati</taxon>
        <taxon>Actinomycetota</taxon>
        <taxon>Actinomycetes</taxon>
        <taxon>Mycobacteriales</taxon>
        <taxon>Nocardiaceae</taxon>
        <taxon>Nocardia</taxon>
    </lineage>
</organism>
<dbReference type="Proteomes" id="UP000515512">
    <property type="component" value="Chromosome"/>
</dbReference>
<reference evidence="4 5" key="1">
    <citation type="submission" date="2020-07" db="EMBL/GenBank/DDBJ databases">
        <authorList>
            <person name="Zhuang K."/>
            <person name="Ran Y."/>
        </authorList>
    </citation>
    <scope>NUCLEOTIDE SEQUENCE [LARGE SCALE GENOMIC DNA]</scope>
    <source>
        <strain evidence="4 5">WCH-YHL-001</strain>
    </source>
</reference>